<dbReference type="AlphaFoldDB" id="A0A9P1II19"/>
<evidence type="ECO:0000259" key="2">
    <source>
        <dbReference type="PROSITE" id="PS50041"/>
    </source>
</evidence>
<dbReference type="InterPro" id="IPR016187">
    <property type="entry name" value="CTDL_fold"/>
</dbReference>
<protein>
    <recommendedName>
        <fullName evidence="2">C-type lectin domain-containing protein</fullName>
    </recommendedName>
</protein>
<feature type="domain" description="C-type lectin" evidence="2">
    <location>
        <begin position="432"/>
        <end position="557"/>
    </location>
</feature>
<name>A0A9P1II19_9PELO</name>
<accession>A0A9P1II19</accession>
<dbReference type="Gene3D" id="3.10.100.10">
    <property type="entry name" value="Mannose-Binding Protein A, subunit A"/>
    <property type="match status" value="1"/>
</dbReference>
<dbReference type="InterPro" id="IPR016186">
    <property type="entry name" value="C-type_lectin-like/link_sf"/>
</dbReference>
<dbReference type="PROSITE" id="PS50041">
    <property type="entry name" value="C_TYPE_LECTIN_2"/>
    <property type="match status" value="1"/>
</dbReference>
<dbReference type="EMBL" id="CANHGI010000003">
    <property type="protein sequence ID" value="CAI5444501.1"/>
    <property type="molecule type" value="Genomic_DNA"/>
</dbReference>
<dbReference type="Pfam" id="PF00059">
    <property type="entry name" value="Lectin_C"/>
    <property type="match status" value="1"/>
</dbReference>
<evidence type="ECO:0000313" key="3">
    <source>
        <dbReference type="EMBL" id="CAI5444501.1"/>
    </source>
</evidence>
<gene>
    <name evidence="3" type="ORF">CAMP_LOCUS7138</name>
</gene>
<feature type="chain" id="PRO_5040425641" description="C-type lectin domain-containing protein" evidence="1">
    <location>
        <begin position="17"/>
        <end position="562"/>
    </location>
</feature>
<keyword evidence="4" id="KW-1185">Reference proteome</keyword>
<sequence length="562" mass="64547">MLLLLLFLVAPTLQSAIRDESFLRFCGKVGSGGMVSGTDLEGLTCTVKWSSLTTTQDNIEYVCKTKAPYPVKEAKLYDTNRPECTYENVYSCRADYTQINGYCYRIASTKLISYENAKELCENDKTKLEISGKVVQSEIVDLFDEDLIRLFELYFEEMSSIWVQPRDDFKDQIEFDGNGPNYAIVYGMAIFYSVGPNSLIKMPENHRAQTMCFYRPDETPNSFGYKSKKLAKYYWPTLKQGIVTVWRTSGAYNYWLENQSKTFAIEKCRKSMAPIADVETIDVFDPTIEKMKILRDSADVKESFIFAYSPTYLCCYHTTYTSNHQTYYHYYSRILHFSKSYGDFVCEPRGNLPAMQSKYYSFSSQSHGDRCQERAGTFLTFSEPISGRDNFELLHRRDAPLLCSIFYKDVKERTHCADGWQRFERGSGRVVCHRYFMEQKNFHSAARDCVEHGGQLSTFTSPEEYNLLIRNNVQVWIGATKRSNCAVVGSGSCSAREIVVWSSDAFADYSDAVKAFTSTHFHSGEPNNAGSNEYCIHIKFNLLNDLGCNLSLFYWCVKDAEY</sequence>
<keyword evidence="1" id="KW-0732">Signal</keyword>
<feature type="signal peptide" evidence="1">
    <location>
        <begin position="1"/>
        <end position="16"/>
    </location>
</feature>
<dbReference type="OrthoDB" id="5874563at2759"/>
<comment type="caution">
    <text evidence="3">The sequence shown here is derived from an EMBL/GenBank/DDBJ whole genome shotgun (WGS) entry which is preliminary data.</text>
</comment>
<dbReference type="PANTHER" id="PTHR47753:SF4">
    <property type="entry name" value="C-TYPE LECTIN DOMAIN-CONTAINING PROTEIN"/>
    <property type="match status" value="1"/>
</dbReference>
<proteinExistence type="predicted"/>
<dbReference type="SMART" id="SM00034">
    <property type="entry name" value="CLECT"/>
    <property type="match status" value="1"/>
</dbReference>
<dbReference type="Proteomes" id="UP001152747">
    <property type="component" value="Unassembled WGS sequence"/>
</dbReference>
<dbReference type="InterPro" id="IPR001304">
    <property type="entry name" value="C-type_lectin-like"/>
</dbReference>
<evidence type="ECO:0000256" key="1">
    <source>
        <dbReference type="SAM" id="SignalP"/>
    </source>
</evidence>
<organism evidence="3 4">
    <name type="scientific">Caenorhabditis angaria</name>
    <dbReference type="NCBI Taxonomy" id="860376"/>
    <lineage>
        <taxon>Eukaryota</taxon>
        <taxon>Metazoa</taxon>
        <taxon>Ecdysozoa</taxon>
        <taxon>Nematoda</taxon>
        <taxon>Chromadorea</taxon>
        <taxon>Rhabditida</taxon>
        <taxon>Rhabditina</taxon>
        <taxon>Rhabditomorpha</taxon>
        <taxon>Rhabditoidea</taxon>
        <taxon>Rhabditidae</taxon>
        <taxon>Peloderinae</taxon>
        <taxon>Caenorhabditis</taxon>
    </lineage>
</organism>
<dbReference type="SUPFAM" id="SSF56436">
    <property type="entry name" value="C-type lectin-like"/>
    <property type="match status" value="2"/>
</dbReference>
<evidence type="ECO:0000313" key="4">
    <source>
        <dbReference type="Proteomes" id="UP001152747"/>
    </source>
</evidence>
<dbReference type="PANTHER" id="PTHR47753">
    <property type="entry name" value="C-TYPE LECTIN-RELATED"/>
    <property type="match status" value="1"/>
</dbReference>
<dbReference type="CDD" id="cd00037">
    <property type="entry name" value="CLECT"/>
    <property type="match status" value="1"/>
</dbReference>
<reference evidence="3" key="1">
    <citation type="submission" date="2022-11" db="EMBL/GenBank/DDBJ databases">
        <authorList>
            <person name="Kikuchi T."/>
        </authorList>
    </citation>
    <scope>NUCLEOTIDE SEQUENCE</scope>
    <source>
        <strain evidence="3">PS1010</strain>
    </source>
</reference>